<feature type="domain" description="LUD" evidence="1">
    <location>
        <begin position="13"/>
        <end position="207"/>
    </location>
</feature>
<dbReference type="PANTHER" id="PTHR36179">
    <property type="entry name" value="LUD_DOM DOMAIN-CONTAINING PROTEIN"/>
    <property type="match status" value="1"/>
</dbReference>
<dbReference type="InterPro" id="IPR003741">
    <property type="entry name" value="LUD_dom"/>
</dbReference>
<evidence type="ECO:0000313" key="3">
    <source>
        <dbReference type="Proteomes" id="UP001565220"/>
    </source>
</evidence>
<accession>A0ABV4DSM8</accession>
<dbReference type="Gene3D" id="3.40.50.10420">
    <property type="entry name" value="NagB/RpiA/CoA transferase-like"/>
    <property type="match status" value="1"/>
</dbReference>
<sequence>MDENLKWVVDQKIKRTMKNLEKNNMEAYFVNDKKEVIGKLGEILKEGDTVSVGGSMSLFEIGVIDFLRKGNYKFLDRYAENLKPEDIKNVFRKSFFADDYIVSTNALIEDGRLYNVDGNGNRVAAMLYGPDKVIVIVGINKIVSSLDEAVERVRRCSAPANVRRLKVDSPCAKLGYCVDCSSDSRICNEYTLIRRQNHKGRVKVIIVNEPLGY</sequence>
<dbReference type="PANTHER" id="PTHR36179:SF2">
    <property type="entry name" value="LUD DOMAIN-CONTAINING PROTEIN"/>
    <property type="match status" value="1"/>
</dbReference>
<reference evidence="2 3" key="1">
    <citation type="submission" date="2024-08" db="EMBL/GenBank/DDBJ databases">
        <title>Clostridium lapicellarii sp. nov., and Clostridium renhuaiense sp. nov., two species isolated from the mud in a fermentation cellar used for producing sauce-flavour Chinese liquors.</title>
        <authorList>
            <person name="Yang F."/>
            <person name="Wang H."/>
            <person name="Chen L.Q."/>
            <person name="Zhou N."/>
            <person name="Lu J.J."/>
            <person name="Pu X.X."/>
            <person name="Wan B."/>
            <person name="Wang L."/>
            <person name="Liu S.J."/>
        </authorList>
    </citation>
    <scope>NUCLEOTIDE SEQUENCE [LARGE SCALE GENOMIC DNA]</scope>
    <source>
        <strain evidence="2 3">MT-113</strain>
    </source>
</reference>
<dbReference type="SUPFAM" id="SSF100950">
    <property type="entry name" value="NagB/RpiA/CoA transferase-like"/>
    <property type="match status" value="1"/>
</dbReference>
<dbReference type="InterPro" id="IPR024185">
    <property type="entry name" value="FTHF_cligase-like_sf"/>
</dbReference>
<comment type="caution">
    <text evidence="2">The sequence shown here is derived from an EMBL/GenBank/DDBJ whole genome shotgun (WGS) entry which is preliminary data.</text>
</comment>
<evidence type="ECO:0000313" key="2">
    <source>
        <dbReference type="EMBL" id="MEY8762247.1"/>
    </source>
</evidence>
<name>A0ABV4DSM8_9CLOT</name>
<keyword evidence="3" id="KW-1185">Reference proteome</keyword>
<dbReference type="RefSeq" id="WP_294183967.1">
    <property type="nucleotide sequence ID" value="NZ_JBGFFE010000001.1"/>
</dbReference>
<gene>
    <name evidence="2" type="ORF">AB8S09_01110</name>
</gene>
<dbReference type="Proteomes" id="UP001565220">
    <property type="component" value="Unassembled WGS sequence"/>
</dbReference>
<dbReference type="PIRSF" id="PIRSF020269">
    <property type="entry name" value="DUF1121"/>
    <property type="match status" value="1"/>
</dbReference>
<dbReference type="InterPro" id="IPR037171">
    <property type="entry name" value="NagB/RpiA_transferase-like"/>
</dbReference>
<proteinExistence type="predicted"/>
<dbReference type="Pfam" id="PF02589">
    <property type="entry name" value="LUD_dom"/>
    <property type="match status" value="1"/>
</dbReference>
<organism evidence="2 3">
    <name type="scientific">Clostridium lapidicellarium</name>
    <dbReference type="NCBI Taxonomy" id="3240931"/>
    <lineage>
        <taxon>Bacteria</taxon>
        <taxon>Bacillati</taxon>
        <taxon>Bacillota</taxon>
        <taxon>Clostridia</taxon>
        <taxon>Eubacteriales</taxon>
        <taxon>Clostridiaceae</taxon>
        <taxon>Clostridium</taxon>
    </lineage>
</organism>
<dbReference type="InterPro" id="IPR009501">
    <property type="entry name" value="UCP020269"/>
</dbReference>
<evidence type="ECO:0000259" key="1">
    <source>
        <dbReference type="Pfam" id="PF02589"/>
    </source>
</evidence>
<protein>
    <submittedName>
        <fullName evidence="2">Lactate utilization protein</fullName>
    </submittedName>
</protein>
<dbReference type="EMBL" id="JBGFFE010000001">
    <property type="protein sequence ID" value="MEY8762247.1"/>
    <property type="molecule type" value="Genomic_DNA"/>
</dbReference>